<feature type="region of interest" description="Disordered" evidence="1">
    <location>
        <begin position="268"/>
        <end position="292"/>
    </location>
</feature>
<protein>
    <submittedName>
        <fullName evidence="2">Uncharacterized protein</fullName>
    </submittedName>
</protein>
<keyword evidence="3" id="KW-1185">Reference proteome</keyword>
<evidence type="ECO:0000313" key="2">
    <source>
        <dbReference type="EMBL" id="WHY88725.1"/>
    </source>
</evidence>
<proteinExistence type="predicted"/>
<dbReference type="Proteomes" id="UP001178288">
    <property type="component" value="Chromosome"/>
</dbReference>
<accession>A0AA95SB13</accession>
<sequence>MITTRNYGMTQTINVIDAICGAGKTSWAIQQINDSINKTKKLAFGESLEQEKFIYVTPFLNEVERIKDATNIDFVEPEAIKGYGTKLKHFQGLINSGKSIVTTHELFKKLDLATLDNIEEMGYTLIMDEVANVLEQYDITKSDIDMLIGQRTIAVGEKGKVQWLDDEYKGKFSDMRILAESDNLILQNGVAMFWTMNTRAFEAFDEVYILTYMFEGQTQCNYYKANDIKFEMFSVHKVGDRYELIEYNPRREPREELYNLLNIYQDSDNGKGNPLNSNYDSRKQVNDRQKRGQLSTTWFKNATENDLKQINNNLRNYFRNVVTTDNDKIFWTTIRDFAPVLKNAKCKFNKKDDRSKDNFVPINARATNNYADRTSMAYVYNRFINPMERNFFKEYGVIVDEDKLAVSDLIQFLFRGCIRNDQPMNCYIPAERMRTLLKQWAEFEI</sequence>
<reference evidence="2" key="1">
    <citation type="submission" date="2023-05" db="EMBL/GenBank/DDBJ databases">
        <title>Comparative genomics of Bacillaceae isolates and their secondary metabolite potential.</title>
        <authorList>
            <person name="Song L."/>
            <person name="Nielsen L.J."/>
            <person name="Mohite O."/>
            <person name="Xu X."/>
            <person name="Weber T."/>
            <person name="Kovacs A.T."/>
        </authorList>
    </citation>
    <scope>NUCLEOTIDE SEQUENCE</scope>
    <source>
        <strain evidence="2">XLM17</strain>
    </source>
</reference>
<organism evidence="2 3">
    <name type="scientific">Neobacillus novalis</name>
    <dbReference type="NCBI Taxonomy" id="220687"/>
    <lineage>
        <taxon>Bacteria</taxon>
        <taxon>Bacillati</taxon>
        <taxon>Bacillota</taxon>
        <taxon>Bacilli</taxon>
        <taxon>Bacillales</taxon>
        <taxon>Bacillaceae</taxon>
        <taxon>Neobacillus</taxon>
    </lineage>
</organism>
<gene>
    <name evidence="2" type="ORF">QNH39_13185</name>
</gene>
<evidence type="ECO:0000313" key="3">
    <source>
        <dbReference type="Proteomes" id="UP001178288"/>
    </source>
</evidence>
<evidence type="ECO:0000256" key="1">
    <source>
        <dbReference type="SAM" id="MobiDB-lite"/>
    </source>
</evidence>
<dbReference type="RefSeq" id="WP_244888977.1">
    <property type="nucleotide sequence ID" value="NZ_CP126114.1"/>
</dbReference>
<name>A0AA95SB13_9BACI</name>
<dbReference type="EMBL" id="CP126114">
    <property type="protein sequence ID" value="WHY88725.1"/>
    <property type="molecule type" value="Genomic_DNA"/>
</dbReference>
<dbReference type="AlphaFoldDB" id="A0AA95SB13"/>
<dbReference type="KEGG" id="nnv:QNH39_13185"/>
<feature type="compositionally biased region" description="Basic and acidic residues" evidence="1">
    <location>
        <begin position="280"/>
        <end position="290"/>
    </location>
</feature>